<dbReference type="PRINTS" id="PR00413">
    <property type="entry name" value="HADHALOGNASE"/>
</dbReference>
<sequence>MTRAVVFDLDGTLIDSAPDIHAAANTLMARHGFAPFTPEDTRSFIGSGVPHFISCCLRARGRPGDAALRAQLIAEFIDLYETAVTLTRVYPGAAEALHALENAGFALGLCTNKPVTPARSVLAHLGLDGHFPVVIGGDSLTVRKPDPAPLQAAVAGLGARDVVYVGDSEVDAETAARAGLPFALYTQGYRKGPVADMPHARAFADFADLPGIVATVLA</sequence>
<keyword evidence="9 10" id="KW-0119">Carbohydrate metabolism</keyword>
<evidence type="ECO:0000256" key="1">
    <source>
        <dbReference type="ARBA" id="ARBA00000830"/>
    </source>
</evidence>
<comment type="catalytic activity">
    <reaction evidence="1 10">
        <text>2-phosphoglycolate + H2O = glycolate + phosphate</text>
        <dbReference type="Rhea" id="RHEA:14369"/>
        <dbReference type="ChEBI" id="CHEBI:15377"/>
        <dbReference type="ChEBI" id="CHEBI:29805"/>
        <dbReference type="ChEBI" id="CHEBI:43474"/>
        <dbReference type="ChEBI" id="CHEBI:58033"/>
        <dbReference type="EC" id="3.1.3.18"/>
    </reaction>
</comment>
<comment type="similarity">
    <text evidence="4 10">Belongs to the HAD-like hydrolase superfamily. CbbY/CbbZ/Gph/YieH family.</text>
</comment>
<dbReference type="HAMAP" id="MF_00495">
    <property type="entry name" value="GPH_hydrolase_bact"/>
    <property type="match status" value="1"/>
</dbReference>
<reference evidence="11 12" key="1">
    <citation type="submission" date="2024-09" db="EMBL/GenBank/DDBJ databases">
        <authorList>
            <person name="Sun Q."/>
            <person name="Mori K."/>
        </authorList>
    </citation>
    <scope>NUCLEOTIDE SEQUENCE [LARGE SCALE GENOMIC DNA]</scope>
    <source>
        <strain evidence="11 12">CECT 9424</strain>
    </source>
</reference>
<dbReference type="RefSeq" id="WP_377069267.1">
    <property type="nucleotide sequence ID" value="NZ_JBHMEC010000015.1"/>
</dbReference>
<feature type="binding site" evidence="10">
    <location>
        <position position="10"/>
    </location>
    <ligand>
        <name>Mg(2+)</name>
        <dbReference type="ChEBI" id="CHEBI:18420"/>
    </ligand>
</feature>
<evidence type="ECO:0000313" key="12">
    <source>
        <dbReference type="Proteomes" id="UP001589670"/>
    </source>
</evidence>
<comment type="caution">
    <text evidence="11">The sequence shown here is derived from an EMBL/GenBank/DDBJ whole genome shotgun (WGS) entry which is preliminary data.</text>
</comment>
<evidence type="ECO:0000256" key="9">
    <source>
        <dbReference type="ARBA" id="ARBA00023277"/>
    </source>
</evidence>
<organism evidence="11 12">
    <name type="scientific">Roseovarius ramblicola</name>
    <dbReference type="NCBI Taxonomy" id="2022336"/>
    <lineage>
        <taxon>Bacteria</taxon>
        <taxon>Pseudomonadati</taxon>
        <taxon>Pseudomonadota</taxon>
        <taxon>Alphaproteobacteria</taxon>
        <taxon>Rhodobacterales</taxon>
        <taxon>Roseobacteraceae</taxon>
        <taxon>Roseovarius</taxon>
    </lineage>
</organism>
<keyword evidence="7 10" id="KW-0378">Hydrolase</keyword>
<keyword evidence="12" id="KW-1185">Reference proteome</keyword>
<dbReference type="EMBL" id="JBHMEC010000015">
    <property type="protein sequence ID" value="MFB9149893.1"/>
    <property type="molecule type" value="Genomic_DNA"/>
</dbReference>
<dbReference type="NCBIfam" id="TIGR01449">
    <property type="entry name" value="PGP_bact"/>
    <property type="match status" value="1"/>
</dbReference>
<dbReference type="InterPro" id="IPR006439">
    <property type="entry name" value="HAD-SF_hydro_IA"/>
</dbReference>
<protein>
    <recommendedName>
        <fullName evidence="5 10">Phosphoglycolate phosphatase</fullName>
        <shortName evidence="10">PGP</shortName>
        <shortName evidence="10">PGPase</shortName>
        <ecNumber evidence="5 10">3.1.3.18</ecNumber>
    </recommendedName>
</protein>
<dbReference type="InterPro" id="IPR023214">
    <property type="entry name" value="HAD_sf"/>
</dbReference>
<evidence type="ECO:0000256" key="3">
    <source>
        <dbReference type="ARBA" id="ARBA00004818"/>
    </source>
</evidence>
<feature type="binding site" evidence="10">
    <location>
        <position position="167"/>
    </location>
    <ligand>
        <name>Mg(2+)</name>
        <dbReference type="ChEBI" id="CHEBI:18420"/>
    </ligand>
</feature>
<evidence type="ECO:0000256" key="2">
    <source>
        <dbReference type="ARBA" id="ARBA00001946"/>
    </source>
</evidence>
<evidence type="ECO:0000256" key="4">
    <source>
        <dbReference type="ARBA" id="ARBA00006171"/>
    </source>
</evidence>
<feature type="binding site" evidence="10">
    <location>
        <position position="8"/>
    </location>
    <ligand>
        <name>Mg(2+)</name>
        <dbReference type="ChEBI" id="CHEBI:18420"/>
    </ligand>
</feature>
<dbReference type="SFLD" id="SFLDG01135">
    <property type="entry name" value="C1.5.6:_HAD__Beta-PGM__Phospha"/>
    <property type="match status" value="1"/>
</dbReference>
<dbReference type="SFLD" id="SFLDS00003">
    <property type="entry name" value="Haloacid_Dehalogenase"/>
    <property type="match status" value="1"/>
</dbReference>
<dbReference type="SUPFAM" id="SSF56784">
    <property type="entry name" value="HAD-like"/>
    <property type="match status" value="1"/>
</dbReference>
<dbReference type="SFLD" id="SFLDG01129">
    <property type="entry name" value="C1.5:_HAD__Beta-PGM__Phosphata"/>
    <property type="match status" value="1"/>
</dbReference>
<dbReference type="Proteomes" id="UP001589670">
    <property type="component" value="Unassembled WGS sequence"/>
</dbReference>
<dbReference type="EC" id="3.1.3.18" evidence="5 10"/>
<evidence type="ECO:0000256" key="10">
    <source>
        <dbReference type="HAMAP-Rule" id="MF_00495"/>
    </source>
</evidence>
<feature type="active site" description="Nucleophile" evidence="10">
    <location>
        <position position="8"/>
    </location>
</feature>
<accession>A0ABV5I075</accession>
<dbReference type="InterPro" id="IPR050155">
    <property type="entry name" value="HAD-like_hydrolase_sf"/>
</dbReference>
<dbReference type="GO" id="GO:0008967">
    <property type="term" value="F:phosphoglycolate phosphatase activity"/>
    <property type="evidence" value="ECO:0007669"/>
    <property type="project" value="UniProtKB-EC"/>
</dbReference>
<dbReference type="Gene3D" id="1.10.150.240">
    <property type="entry name" value="Putative phosphatase, domain 2"/>
    <property type="match status" value="1"/>
</dbReference>
<evidence type="ECO:0000256" key="6">
    <source>
        <dbReference type="ARBA" id="ARBA00022723"/>
    </source>
</evidence>
<dbReference type="InterPro" id="IPR036412">
    <property type="entry name" value="HAD-like_sf"/>
</dbReference>
<dbReference type="PANTHER" id="PTHR43434">
    <property type="entry name" value="PHOSPHOGLYCOLATE PHOSPHATASE"/>
    <property type="match status" value="1"/>
</dbReference>
<keyword evidence="6 10" id="KW-0479">Metal-binding</keyword>
<evidence type="ECO:0000313" key="11">
    <source>
        <dbReference type="EMBL" id="MFB9149893.1"/>
    </source>
</evidence>
<dbReference type="NCBIfam" id="TIGR01549">
    <property type="entry name" value="HAD-SF-IA-v1"/>
    <property type="match status" value="1"/>
</dbReference>
<evidence type="ECO:0000256" key="5">
    <source>
        <dbReference type="ARBA" id="ARBA00013078"/>
    </source>
</evidence>
<dbReference type="InterPro" id="IPR037512">
    <property type="entry name" value="PGPase_prok"/>
</dbReference>
<name>A0ABV5I075_9RHOB</name>
<dbReference type="PANTHER" id="PTHR43434:SF1">
    <property type="entry name" value="PHOSPHOGLYCOLATE PHOSPHATASE"/>
    <property type="match status" value="1"/>
</dbReference>
<evidence type="ECO:0000256" key="8">
    <source>
        <dbReference type="ARBA" id="ARBA00022842"/>
    </source>
</evidence>
<comment type="function">
    <text evidence="10">Specifically catalyzes the dephosphorylation of 2-phosphoglycolate. Is involved in the dissimilation of the intracellular 2-phosphoglycolate formed during the DNA repair of 3'-phosphoglycolate ends, a major class of DNA lesions induced by oxidative stress.</text>
</comment>
<gene>
    <name evidence="11" type="primary">gph</name>
    <name evidence="11" type="ORF">ACFFU4_09045</name>
</gene>
<comment type="pathway">
    <text evidence="3 10">Organic acid metabolism; glycolate biosynthesis; glycolate from 2-phosphoglycolate: step 1/1.</text>
</comment>
<dbReference type="Gene3D" id="3.40.50.1000">
    <property type="entry name" value="HAD superfamily/HAD-like"/>
    <property type="match status" value="1"/>
</dbReference>
<evidence type="ECO:0000256" key="7">
    <source>
        <dbReference type="ARBA" id="ARBA00022801"/>
    </source>
</evidence>
<proteinExistence type="inferred from homology"/>
<dbReference type="InterPro" id="IPR023198">
    <property type="entry name" value="PGP-like_dom2"/>
</dbReference>
<comment type="cofactor">
    <cofactor evidence="2 10">
        <name>Mg(2+)</name>
        <dbReference type="ChEBI" id="CHEBI:18420"/>
    </cofactor>
</comment>
<dbReference type="Pfam" id="PF00702">
    <property type="entry name" value="Hydrolase"/>
    <property type="match status" value="1"/>
</dbReference>
<keyword evidence="8 10" id="KW-0460">Magnesium</keyword>